<proteinExistence type="predicted"/>
<accession>A0A5D0HSG7</accession>
<evidence type="ECO:0000313" key="3">
    <source>
        <dbReference type="Proteomes" id="UP000323930"/>
    </source>
</evidence>
<dbReference type="AlphaFoldDB" id="A0A5D0HSG7"/>
<dbReference type="PANTHER" id="PTHR23084">
    <property type="entry name" value="PHOSPHATIDYLINOSITOL-4-PHOSPHATE 5-KINASE RELATED"/>
    <property type="match status" value="1"/>
</dbReference>
<protein>
    <submittedName>
        <fullName evidence="2">Uncharacterized protein</fullName>
    </submittedName>
</protein>
<organism evidence="2 3">
    <name type="scientific">Seonamhaeicola marinus</name>
    <dbReference type="NCBI Taxonomy" id="1912246"/>
    <lineage>
        <taxon>Bacteria</taxon>
        <taxon>Pseudomonadati</taxon>
        <taxon>Bacteroidota</taxon>
        <taxon>Flavobacteriia</taxon>
        <taxon>Flavobacteriales</taxon>
        <taxon>Flavobacteriaceae</taxon>
    </lineage>
</organism>
<evidence type="ECO:0000256" key="1">
    <source>
        <dbReference type="ARBA" id="ARBA00022737"/>
    </source>
</evidence>
<name>A0A5D0HSG7_9FLAO</name>
<dbReference type="SUPFAM" id="SSF82185">
    <property type="entry name" value="Histone H3 K4-specific methyltransferase SET7/9 N-terminal domain"/>
    <property type="match status" value="2"/>
</dbReference>
<dbReference type="PANTHER" id="PTHR23084:SF263">
    <property type="entry name" value="MORN REPEAT-CONTAINING PROTEIN 1"/>
    <property type="match status" value="1"/>
</dbReference>
<dbReference type="EMBL" id="VSDQ01000679">
    <property type="protein sequence ID" value="TYA74195.1"/>
    <property type="molecule type" value="Genomic_DNA"/>
</dbReference>
<evidence type="ECO:0000313" key="2">
    <source>
        <dbReference type="EMBL" id="TYA74195.1"/>
    </source>
</evidence>
<dbReference type="Pfam" id="PF02493">
    <property type="entry name" value="MORN"/>
    <property type="match status" value="4"/>
</dbReference>
<sequence>MKVYSFIICVFLAVVVHGQKSQNEILGYPEISLTKDYGFFILGGVAPVEVLINQYDQRQSSSSKEINTSLQRTINLKFNTSRNIKTKTVLYQNKRSEYTYTYNSKRELIEHKNPYNLLKIAINKDVFVIKTIYPNSTLENSKTYTKYKDGYLIDNGFNKDYYQLNSRLVTKSYLKYKDENTKPSYLYTYDNNRRLISYKSTDGSIKSKYSYNKNGDVATAVEETNYSRQKIRTNNYAYHYDTYGNWIVKVDLLNLSYAMGIPSFPNPTIRKITYSNGDITGYKDITSEVENILKTLRLKVKTQEQSNASTSKYTWKKINGGKSFWLYEDGKSIANECINFYIKDHLICFNTKTKALYELTNFVTKEENKNHIAKLRYSNCKNGFWYKTEKNTFYAYNDNGKLITKLKFSKWSKDGKDFIIQGENQKYSVSLNGFKTAIPFKIYKAEHSSEYVKRLLSSVKESKKRLDESMAKVLKGELIKGNNTNGYGEVKLIHNQIYEGFFKDGKPQGAGLLYNTSKQVYTLRDFNGLYNDKNYRFLYQRDNNGEMLIDAYRKEGYYFNSKENIIYRLVVDSNMKITKKTQMTSTGKSTGCILGNCYNGLGVYIYNDKSSYTGFFSNNKRHSCGKLSFSNGDLYLGEFQNGKKTGTGEYDWKDGKYYRGEWKNDLYHGEGVMFFSNDKYQSGIWENGKFTGSYKSSY</sequence>
<dbReference type="RefSeq" id="WP_148542872.1">
    <property type="nucleotide sequence ID" value="NZ_VSDQ01000679.1"/>
</dbReference>
<keyword evidence="1" id="KW-0677">Repeat</keyword>
<dbReference type="Gene3D" id="2.20.110.10">
    <property type="entry name" value="Histone H3 K4-specific methyltransferase SET7/9 N-terminal domain"/>
    <property type="match status" value="2"/>
</dbReference>
<reference evidence="2 3" key="1">
    <citation type="submission" date="2019-08" db="EMBL/GenBank/DDBJ databases">
        <title>Seonamhaeicola sediminis sp. nov., isolated from marine sediment.</title>
        <authorList>
            <person name="Cao W.R."/>
        </authorList>
    </citation>
    <scope>NUCLEOTIDE SEQUENCE [LARGE SCALE GENOMIC DNA]</scope>
    <source>
        <strain evidence="2 3">B011</strain>
    </source>
</reference>
<comment type="caution">
    <text evidence="2">The sequence shown here is derived from an EMBL/GenBank/DDBJ whole genome shotgun (WGS) entry which is preliminary data.</text>
</comment>
<dbReference type="OrthoDB" id="977972at2"/>
<gene>
    <name evidence="2" type="ORF">FUA24_12735</name>
</gene>
<keyword evidence="3" id="KW-1185">Reference proteome</keyword>
<dbReference type="SMART" id="SM00698">
    <property type="entry name" value="MORN"/>
    <property type="match status" value="4"/>
</dbReference>
<dbReference type="Proteomes" id="UP000323930">
    <property type="component" value="Unassembled WGS sequence"/>
</dbReference>
<dbReference type="InterPro" id="IPR003409">
    <property type="entry name" value="MORN"/>
</dbReference>